<keyword evidence="3" id="KW-0560">Oxidoreductase</keyword>
<accession>A0A9N9QSP8</accession>
<dbReference type="SUPFAM" id="SSF51735">
    <property type="entry name" value="NAD(P)-binding Rossmann-fold domains"/>
    <property type="match status" value="1"/>
</dbReference>
<dbReference type="AlphaFoldDB" id="A0A9N9QSP8"/>
<keyword evidence="1" id="KW-0479">Metal-binding</keyword>
<dbReference type="PANTHER" id="PTHR43401:SF2">
    <property type="entry name" value="L-THREONINE 3-DEHYDROGENASE"/>
    <property type="match status" value="1"/>
</dbReference>
<evidence type="ECO:0000313" key="6">
    <source>
        <dbReference type="Proteomes" id="UP001153714"/>
    </source>
</evidence>
<dbReference type="Pfam" id="PF13602">
    <property type="entry name" value="ADH_zinc_N_2"/>
    <property type="match status" value="1"/>
</dbReference>
<name>A0A9N9QSP8_9NEOP</name>
<dbReference type="InterPro" id="IPR020843">
    <property type="entry name" value="ER"/>
</dbReference>
<organism evidence="5 6">
    <name type="scientific">Diatraea saccharalis</name>
    <name type="common">sugarcane borer</name>
    <dbReference type="NCBI Taxonomy" id="40085"/>
    <lineage>
        <taxon>Eukaryota</taxon>
        <taxon>Metazoa</taxon>
        <taxon>Ecdysozoa</taxon>
        <taxon>Arthropoda</taxon>
        <taxon>Hexapoda</taxon>
        <taxon>Insecta</taxon>
        <taxon>Pterygota</taxon>
        <taxon>Neoptera</taxon>
        <taxon>Endopterygota</taxon>
        <taxon>Lepidoptera</taxon>
        <taxon>Glossata</taxon>
        <taxon>Ditrysia</taxon>
        <taxon>Pyraloidea</taxon>
        <taxon>Crambidae</taxon>
        <taxon>Crambinae</taxon>
        <taxon>Diatraea</taxon>
    </lineage>
</organism>
<evidence type="ECO:0000256" key="3">
    <source>
        <dbReference type="ARBA" id="ARBA00023002"/>
    </source>
</evidence>
<evidence type="ECO:0000256" key="1">
    <source>
        <dbReference type="ARBA" id="ARBA00022723"/>
    </source>
</evidence>
<reference evidence="5" key="1">
    <citation type="submission" date="2021-12" db="EMBL/GenBank/DDBJ databases">
        <authorList>
            <person name="King R."/>
        </authorList>
    </citation>
    <scope>NUCLEOTIDE SEQUENCE</scope>
</reference>
<dbReference type="SMART" id="SM00829">
    <property type="entry name" value="PKS_ER"/>
    <property type="match status" value="1"/>
</dbReference>
<protein>
    <recommendedName>
        <fullName evidence="4">Enoyl reductase (ER) domain-containing protein</fullName>
    </recommendedName>
</protein>
<dbReference type="InterPro" id="IPR050129">
    <property type="entry name" value="Zn_alcohol_dh"/>
</dbReference>
<keyword evidence="2" id="KW-0862">Zinc</keyword>
<proteinExistence type="predicted"/>
<dbReference type="Gene3D" id="3.90.180.10">
    <property type="entry name" value="Medium-chain alcohol dehydrogenases, catalytic domain"/>
    <property type="match status" value="1"/>
</dbReference>
<gene>
    <name evidence="5" type="ORF">DIATSA_LOCUS32</name>
</gene>
<sequence length="381" mass="41199">MSKLCRQVSIESPGPTLKECVFSFDVPVPDVPLYGARIRVVYAGACYRAHRTRSASVCSTSSVSSVGSLSGEMESFGIHAATPAHIGLRDGALFPGYEVAGVVDAVGKAADCPPDIKEGTRIVLYPYEGVPHGYADYIVVPDFKCLVPVPEQLPLSVAAMLPTGALLAMNTVFTAGECLKTVLEGPNHKDKATILIVGTGGLALWALRIATNYFKHGPYHDKITITVATLKDEGFILAKESDQIKVVQWNEDLYEKQLIERTTDACGGRVDVVMNFGTTSRSLHRSLQCLAQGGVVLVTEDVGEKLLPKFAKKAEEMSVHIVVVPNGSIDQLRELVHLVARGEIEPPPHSVFPAEEAQEVVRKLCNSEIQGRAILKFHNVD</sequence>
<keyword evidence="6" id="KW-1185">Reference proteome</keyword>
<reference evidence="5" key="2">
    <citation type="submission" date="2022-10" db="EMBL/GenBank/DDBJ databases">
        <authorList>
            <consortium name="ENA_rothamsted_submissions"/>
            <consortium name="culmorum"/>
            <person name="King R."/>
        </authorList>
    </citation>
    <scope>NUCLEOTIDE SEQUENCE</scope>
</reference>
<feature type="domain" description="Enoyl reductase (ER)" evidence="4">
    <location>
        <begin position="15"/>
        <end position="375"/>
    </location>
</feature>
<dbReference type="OrthoDB" id="1879366at2759"/>
<dbReference type="Proteomes" id="UP001153714">
    <property type="component" value="Chromosome 1"/>
</dbReference>
<evidence type="ECO:0000259" key="4">
    <source>
        <dbReference type="SMART" id="SM00829"/>
    </source>
</evidence>
<dbReference type="PANTHER" id="PTHR43401">
    <property type="entry name" value="L-THREONINE 3-DEHYDROGENASE"/>
    <property type="match status" value="1"/>
</dbReference>
<dbReference type="InterPro" id="IPR011032">
    <property type="entry name" value="GroES-like_sf"/>
</dbReference>
<dbReference type="GO" id="GO:0046872">
    <property type="term" value="F:metal ion binding"/>
    <property type="evidence" value="ECO:0007669"/>
    <property type="project" value="UniProtKB-KW"/>
</dbReference>
<evidence type="ECO:0000313" key="5">
    <source>
        <dbReference type="EMBL" id="CAG9781703.1"/>
    </source>
</evidence>
<dbReference type="EMBL" id="OU893332">
    <property type="protein sequence ID" value="CAG9781703.1"/>
    <property type="molecule type" value="Genomic_DNA"/>
</dbReference>
<dbReference type="InterPro" id="IPR036291">
    <property type="entry name" value="NAD(P)-bd_dom_sf"/>
</dbReference>
<dbReference type="FunFam" id="3.40.50.720:FF:000405">
    <property type="entry name" value="Uncharacterized protein, isoform A"/>
    <property type="match status" value="1"/>
</dbReference>
<dbReference type="SUPFAM" id="SSF50129">
    <property type="entry name" value="GroES-like"/>
    <property type="match status" value="1"/>
</dbReference>
<evidence type="ECO:0000256" key="2">
    <source>
        <dbReference type="ARBA" id="ARBA00022833"/>
    </source>
</evidence>
<dbReference type="GO" id="GO:0016491">
    <property type="term" value="F:oxidoreductase activity"/>
    <property type="evidence" value="ECO:0007669"/>
    <property type="project" value="UniProtKB-KW"/>
</dbReference>